<accession>A0A2R6A890</accession>
<gene>
    <name evidence="2" type="ORF">B9Q01_07695</name>
</gene>
<dbReference type="AlphaFoldDB" id="A0A2R6A890"/>
<keyword evidence="1" id="KW-1133">Transmembrane helix</keyword>
<reference evidence="2 3" key="1">
    <citation type="submission" date="2017-04" db="EMBL/GenBank/DDBJ databases">
        <title>Novel microbial lineages endemic to geothermal iron-oxide mats fill important gaps in the evolutionary history of Archaea.</title>
        <authorList>
            <person name="Jay Z.J."/>
            <person name="Beam J.P."/>
            <person name="Dlakic M."/>
            <person name="Rusch D.B."/>
            <person name="Kozubal M.A."/>
            <person name="Inskeep W.P."/>
        </authorList>
    </citation>
    <scope>NUCLEOTIDE SEQUENCE [LARGE SCALE GENOMIC DNA]</scope>
    <source>
        <strain evidence="2">OSP_D</strain>
    </source>
</reference>
<organism evidence="2 3">
    <name type="scientific">Candidatus Marsarchaeota G1 archaeon OSP_D</name>
    <dbReference type="NCBI Taxonomy" id="1978155"/>
    <lineage>
        <taxon>Archaea</taxon>
        <taxon>Candidatus Marsarchaeota</taxon>
        <taxon>Candidatus Marsarchaeota group 1</taxon>
    </lineage>
</organism>
<dbReference type="Proteomes" id="UP000240880">
    <property type="component" value="Unassembled WGS sequence"/>
</dbReference>
<feature type="transmembrane region" description="Helical" evidence="1">
    <location>
        <begin position="7"/>
        <end position="29"/>
    </location>
</feature>
<evidence type="ECO:0000256" key="1">
    <source>
        <dbReference type="SAM" id="Phobius"/>
    </source>
</evidence>
<evidence type="ECO:0008006" key="4">
    <source>
        <dbReference type="Google" id="ProtNLM"/>
    </source>
</evidence>
<protein>
    <recommendedName>
        <fullName evidence="4">Copper resistance protein D domain-containing protein</fullName>
    </recommendedName>
</protein>
<evidence type="ECO:0000313" key="2">
    <source>
        <dbReference type="EMBL" id="PSN82557.1"/>
    </source>
</evidence>
<feature type="transmembrane region" description="Helical" evidence="1">
    <location>
        <begin position="49"/>
        <end position="73"/>
    </location>
</feature>
<comment type="caution">
    <text evidence="2">The sequence shown here is derived from an EMBL/GenBank/DDBJ whole genome shotgun (WGS) entry which is preliminary data.</text>
</comment>
<sequence length="101" mass="11341">MSFLIIVFGWLHVFFAVGWIGGALLMTIVLEQSFRALSPNTVAEFTNRFMPRFGVVMGVFSTLTIVFGAPLFYTMTGGRFFEDAMGRADRRWNGARISCSE</sequence>
<evidence type="ECO:0000313" key="3">
    <source>
        <dbReference type="Proteomes" id="UP000240880"/>
    </source>
</evidence>
<name>A0A2R6A890_9ARCH</name>
<dbReference type="EMBL" id="NEXC01000066">
    <property type="protein sequence ID" value="PSN82557.1"/>
    <property type="molecule type" value="Genomic_DNA"/>
</dbReference>
<proteinExistence type="predicted"/>
<keyword evidence="1" id="KW-0812">Transmembrane</keyword>
<keyword evidence="1" id="KW-0472">Membrane</keyword>